<dbReference type="PIRSF" id="PIRSF000641">
    <property type="entry name" value="SRK"/>
    <property type="match status" value="1"/>
</dbReference>
<dbReference type="InterPro" id="IPR001480">
    <property type="entry name" value="Bulb-type_lectin_dom"/>
</dbReference>
<evidence type="ECO:0000256" key="17">
    <source>
        <dbReference type="SAM" id="Phobius"/>
    </source>
</evidence>
<dbReference type="CDD" id="cd14066">
    <property type="entry name" value="STKc_IRAK"/>
    <property type="match status" value="1"/>
</dbReference>
<evidence type="ECO:0000256" key="10">
    <source>
        <dbReference type="ARBA" id="ARBA00022989"/>
    </source>
</evidence>
<evidence type="ECO:0000256" key="12">
    <source>
        <dbReference type="ARBA" id="ARBA00023157"/>
    </source>
</evidence>
<dbReference type="AlphaFoldDB" id="A0AAP0HHW8"/>
<dbReference type="InterPro" id="IPR003609">
    <property type="entry name" value="Pan_app"/>
</dbReference>
<dbReference type="CDD" id="cd01098">
    <property type="entry name" value="PAN_AP_plant"/>
    <property type="match status" value="1"/>
</dbReference>
<comment type="catalytic activity">
    <reaction evidence="15">
        <text>L-seryl-[protein] + ATP = O-phospho-L-seryl-[protein] + ADP + H(+)</text>
        <dbReference type="Rhea" id="RHEA:17989"/>
        <dbReference type="Rhea" id="RHEA-COMP:9863"/>
        <dbReference type="Rhea" id="RHEA-COMP:11604"/>
        <dbReference type="ChEBI" id="CHEBI:15378"/>
        <dbReference type="ChEBI" id="CHEBI:29999"/>
        <dbReference type="ChEBI" id="CHEBI:30616"/>
        <dbReference type="ChEBI" id="CHEBI:83421"/>
        <dbReference type="ChEBI" id="CHEBI:456216"/>
        <dbReference type="EC" id="2.7.11.1"/>
    </reaction>
</comment>
<evidence type="ECO:0000256" key="4">
    <source>
        <dbReference type="ARBA" id="ARBA00022679"/>
    </source>
</evidence>
<dbReference type="Proteomes" id="UP001417504">
    <property type="component" value="Unassembled WGS sequence"/>
</dbReference>
<dbReference type="PANTHER" id="PTHR27002">
    <property type="entry name" value="RECEPTOR-LIKE SERINE/THREONINE-PROTEIN KINASE SD1-8"/>
    <property type="match status" value="1"/>
</dbReference>
<evidence type="ECO:0000256" key="13">
    <source>
        <dbReference type="ARBA" id="ARBA00023170"/>
    </source>
</evidence>
<dbReference type="InterPro" id="IPR001245">
    <property type="entry name" value="Ser-Thr/Tyr_kinase_cat_dom"/>
</dbReference>
<feature type="domain" description="Bulb-type lectin" evidence="20">
    <location>
        <begin position="22"/>
        <end position="151"/>
    </location>
</feature>
<dbReference type="InterPro" id="IPR000719">
    <property type="entry name" value="Prot_kinase_dom"/>
</dbReference>
<evidence type="ECO:0000259" key="19">
    <source>
        <dbReference type="PROSITE" id="PS50011"/>
    </source>
</evidence>
<keyword evidence="11 17" id="KW-0472">Membrane</keyword>
<dbReference type="Gene3D" id="1.10.510.10">
    <property type="entry name" value="Transferase(Phosphotransferase) domain 1"/>
    <property type="match status" value="1"/>
</dbReference>
<dbReference type="FunFam" id="3.30.200.20:FF:000330">
    <property type="entry name" value="G-type lectin S-receptor-like serine/threonine-protein kinase At4g03230"/>
    <property type="match status" value="1"/>
</dbReference>
<evidence type="ECO:0000259" key="21">
    <source>
        <dbReference type="PROSITE" id="PS50948"/>
    </source>
</evidence>
<evidence type="ECO:0000256" key="5">
    <source>
        <dbReference type="ARBA" id="ARBA00022692"/>
    </source>
</evidence>
<evidence type="ECO:0000313" key="22">
    <source>
        <dbReference type="EMBL" id="KAK9084976.1"/>
    </source>
</evidence>
<comment type="similarity">
    <text evidence="15">Belongs to the protein kinase superfamily. Ser/Thr protein kinase family.</text>
</comment>
<protein>
    <recommendedName>
        <fullName evidence="15">Receptor-like serine/threonine-protein kinase</fullName>
        <ecNumber evidence="15">2.7.11.1</ecNumber>
    </recommendedName>
</protein>
<keyword evidence="12" id="KW-1015">Disulfide bond</keyword>
<feature type="transmembrane region" description="Helical" evidence="17">
    <location>
        <begin position="440"/>
        <end position="462"/>
    </location>
</feature>
<feature type="region of interest" description="Disordered" evidence="16">
    <location>
        <begin position="804"/>
        <end position="825"/>
    </location>
</feature>
<dbReference type="SMART" id="SM00108">
    <property type="entry name" value="B_lectin"/>
    <property type="match status" value="1"/>
</dbReference>
<dbReference type="GO" id="GO:0048544">
    <property type="term" value="P:recognition of pollen"/>
    <property type="evidence" value="ECO:0007669"/>
    <property type="project" value="InterPro"/>
</dbReference>
<dbReference type="PANTHER" id="PTHR27002:SF932">
    <property type="entry name" value="RECEPTOR-LIKE SERINE_THREONINE-PROTEIN KINASE"/>
    <property type="match status" value="1"/>
</dbReference>
<evidence type="ECO:0000256" key="11">
    <source>
        <dbReference type="ARBA" id="ARBA00023136"/>
    </source>
</evidence>
<dbReference type="CDD" id="cd00028">
    <property type="entry name" value="B_lectin"/>
    <property type="match status" value="1"/>
</dbReference>
<dbReference type="Pfam" id="PF00954">
    <property type="entry name" value="S_locus_glycop"/>
    <property type="match status" value="1"/>
</dbReference>
<keyword evidence="23" id="KW-1185">Reference proteome</keyword>
<gene>
    <name evidence="22" type="ORF">Sjap_025387</name>
</gene>
<dbReference type="GO" id="GO:0005886">
    <property type="term" value="C:plasma membrane"/>
    <property type="evidence" value="ECO:0007669"/>
    <property type="project" value="UniProtKB-SubCell"/>
</dbReference>
<sequence length="825" mass="92120">MDCLITMLILCIFYANTVSFATDTLSRNKLLRDGDTLVSNGRTYALGFFSPGNSQKRYVGIWFNKVPEQTVVWVANRNNPINDSSLGVLKVDGRGNLAIFNGNSSNQVWSTSVPILITDNISSPTVICKLLDSGNLVLAHENKGDILWQSFDYPTHTIISGMKTGFNRKTGFNWSLTSWKSPDDPSSGDFVLSLDGRAPESFLSKGSTVVWRTGPWNGQTWNGIPLMTSNFIFHYSFLNSPDEISFTYTSNNNSIFDRLYLDHLGLFHRATWFEDSRRWNVFFSAPGDACEHYGKCGAFGRCNSNNAMICSCLPGYEPKSQVDWDLKDGSQGCVRKRALLCGNGDGFLKLEKVKLPDTSNARVDMSLGIKDCKIECRNNCSCTGYSNAYLNGSGCMAWFGNLSDVKEFTEGGQDLFVRVDAIELEESKRHSKGSLTKKKLVLLCVLVVVGLLALISAFYYFFKRVKGRGFERKERLQNLLFDLPSSGTNEGTNTTFDLPVFDLNSIMVATSNFSIVNKLGEGGFGPVYKGKLSDGREIAVKRLLKNSGQGLTEFKNEIILIAKIQHRNLVQVLGFCVEEEEKMLVYEYMQNKSLDFHLFDQTRSTLLDWGMRRDIILGIARGVLYLHQDSRLRIIHRDLKASNVLLDAEMNPKISDFGMARIFGGNQTQANTDRVVGTFGYMSPEYAMDGLFSIKSDVFSFGVLLLEIISGKKNTGFYCEDPSMNLIKHAWELWRGGRPLELVDCVMASSFPEQEVVKFIQVGILCVQEKANDRPTMSSAIFMLSNETTIPNPGQPAFILTRNPNHPNSSSASVNEMSTTIVEGR</sequence>
<dbReference type="InterPro" id="IPR000858">
    <property type="entry name" value="S_locus_glycoprot_dom"/>
</dbReference>
<keyword evidence="5 17" id="KW-0812">Transmembrane</keyword>
<dbReference type="SUPFAM" id="SSF56112">
    <property type="entry name" value="Protein kinase-like (PK-like)"/>
    <property type="match status" value="1"/>
</dbReference>
<dbReference type="Gene3D" id="2.90.10.10">
    <property type="entry name" value="Bulb-type lectin domain"/>
    <property type="match status" value="1"/>
</dbReference>
<dbReference type="GO" id="GO:0005524">
    <property type="term" value="F:ATP binding"/>
    <property type="evidence" value="ECO:0007669"/>
    <property type="project" value="UniProtKB-KW"/>
</dbReference>
<dbReference type="PROSITE" id="PS00108">
    <property type="entry name" value="PROTEIN_KINASE_ST"/>
    <property type="match status" value="1"/>
</dbReference>
<evidence type="ECO:0000256" key="8">
    <source>
        <dbReference type="ARBA" id="ARBA00022777"/>
    </source>
</evidence>
<dbReference type="Gene3D" id="3.30.200.20">
    <property type="entry name" value="Phosphorylase Kinase, domain 1"/>
    <property type="match status" value="1"/>
</dbReference>
<evidence type="ECO:0000256" key="15">
    <source>
        <dbReference type="PIRNR" id="PIRNR000641"/>
    </source>
</evidence>
<evidence type="ECO:0000256" key="14">
    <source>
        <dbReference type="ARBA" id="ARBA00023180"/>
    </source>
</evidence>
<evidence type="ECO:0000256" key="9">
    <source>
        <dbReference type="ARBA" id="ARBA00022840"/>
    </source>
</evidence>
<evidence type="ECO:0000256" key="18">
    <source>
        <dbReference type="SAM" id="SignalP"/>
    </source>
</evidence>
<organism evidence="22 23">
    <name type="scientific">Stephania japonica</name>
    <dbReference type="NCBI Taxonomy" id="461633"/>
    <lineage>
        <taxon>Eukaryota</taxon>
        <taxon>Viridiplantae</taxon>
        <taxon>Streptophyta</taxon>
        <taxon>Embryophyta</taxon>
        <taxon>Tracheophyta</taxon>
        <taxon>Spermatophyta</taxon>
        <taxon>Magnoliopsida</taxon>
        <taxon>Ranunculales</taxon>
        <taxon>Menispermaceae</taxon>
        <taxon>Menispermoideae</taxon>
        <taxon>Cissampelideae</taxon>
        <taxon>Stephania</taxon>
    </lineage>
</organism>
<comment type="subcellular location">
    <subcellularLocation>
        <location evidence="1">Cell membrane</location>
        <topology evidence="1">Single-pass type I membrane protein</topology>
    </subcellularLocation>
</comment>
<feature type="domain" description="Protein kinase" evidence="19">
    <location>
        <begin position="513"/>
        <end position="798"/>
    </location>
</feature>
<proteinExistence type="inferred from homology"/>
<evidence type="ECO:0000256" key="3">
    <source>
        <dbReference type="ARBA" id="ARBA00022527"/>
    </source>
</evidence>
<dbReference type="PROSITE" id="PS50011">
    <property type="entry name" value="PROTEIN_KINASE_DOM"/>
    <property type="match status" value="1"/>
</dbReference>
<evidence type="ECO:0000256" key="6">
    <source>
        <dbReference type="ARBA" id="ARBA00022729"/>
    </source>
</evidence>
<dbReference type="GO" id="GO:0004674">
    <property type="term" value="F:protein serine/threonine kinase activity"/>
    <property type="evidence" value="ECO:0007669"/>
    <property type="project" value="UniProtKB-KW"/>
</dbReference>
<keyword evidence="4 15" id="KW-0808">Transferase</keyword>
<dbReference type="InterPro" id="IPR021820">
    <property type="entry name" value="S-locus_recpt_kinase_C"/>
</dbReference>
<feature type="signal peptide" evidence="18">
    <location>
        <begin position="1"/>
        <end position="19"/>
    </location>
</feature>
<comment type="catalytic activity">
    <reaction evidence="15">
        <text>L-threonyl-[protein] + ATP = O-phospho-L-threonyl-[protein] + ADP + H(+)</text>
        <dbReference type="Rhea" id="RHEA:46608"/>
        <dbReference type="Rhea" id="RHEA-COMP:11060"/>
        <dbReference type="Rhea" id="RHEA-COMP:11605"/>
        <dbReference type="ChEBI" id="CHEBI:15378"/>
        <dbReference type="ChEBI" id="CHEBI:30013"/>
        <dbReference type="ChEBI" id="CHEBI:30616"/>
        <dbReference type="ChEBI" id="CHEBI:61977"/>
        <dbReference type="ChEBI" id="CHEBI:456216"/>
        <dbReference type="EC" id="2.7.11.1"/>
    </reaction>
</comment>
<dbReference type="SMART" id="SM00473">
    <property type="entry name" value="PAN_AP"/>
    <property type="match status" value="1"/>
</dbReference>
<keyword evidence="8 15" id="KW-0418">Kinase</keyword>
<keyword evidence="14" id="KW-0325">Glycoprotein</keyword>
<dbReference type="FunFam" id="1.10.510.10:FF:000060">
    <property type="entry name" value="G-type lectin S-receptor-like serine/threonine-protein kinase"/>
    <property type="match status" value="1"/>
</dbReference>
<dbReference type="InterPro" id="IPR024171">
    <property type="entry name" value="SRK-like_kinase"/>
</dbReference>
<dbReference type="EC" id="2.7.11.1" evidence="15"/>
<feature type="domain" description="Apple" evidence="21">
    <location>
        <begin position="341"/>
        <end position="420"/>
    </location>
</feature>
<dbReference type="InterPro" id="IPR008271">
    <property type="entry name" value="Ser/Thr_kinase_AS"/>
</dbReference>
<dbReference type="SUPFAM" id="SSF51110">
    <property type="entry name" value="alpha-D-mannose-specific plant lectins"/>
    <property type="match status" value="1"/>
</dbReference>
<keyword evidence="2" id="KW-1003">Cell membrane</keyword>
<evidence type="ECO:0000259" key="20">
    <source>
        <dbReference type="PROSITE" id="PS50927"/>
    </source>
</evidence>
<comment type="caution">
    <text evidence="22">The sequence shown here is derived from an EMBL/GenBank/DDBJ whole genome shotgun (WGS) entry which is preliminary data.</text>
</comment>
<keyword evidence="9 15" id="KW-0067">ATP-binding</keyword>
<dbReference type="SMART" id="SM00220">
    <property type="entry name" value="S_TKc"/>
    <property type="match status" value="1"/>
</dbReference>
<keyword evidence="6 18" id="KW-0732">Signal</keyword>
<keyword evidence="7 15" id="KW-0547">Nucleotide-binding</keyword>
<dbReference type="EMBL" id="JBBNAE010000011">
    <property type="protein sequence ID" value="KAK9084976.1"/>
    <property type="molecule type" value="Genomic_DNA"/>
</dbReference>
<dbReference type="Pfam" id="PF07714">
    <property type="entry name" value="PK_Tyr_Ser-Thr"/>
    <property type="match status" value="1"/>
</dbReference>
<dbReference type="PROSITE" id="PS50927">
    <property type="entry name" value="BULB_LECTIN"/>
    <property type="match status" value="1"/>
</dbReference>
<dbReference type="Pfam" id="PF01453">
    <property type="entry name" value="B_lectin"/>
    <property type="match status" value="1"/>
</dbReference>
<dbReference type="InterPro" id="IPR036426">
    <property type="entry name" value="Bulb-type_lectin_dom_sf"/>
</dbReference>
<feature type="chain" id="PRO_5042921157" description="Receptor-like serine/threonine-protein kinase" evidence="18">
    <location>
        <begin position="20"/>
        <end position="825"/>
    </location>
</feature>
<dbReference type="PROSITE" id="PS50948">
    <property type="entry name" value="PAN"/>
    <property type="match status" value="1"/>
</dbReference>
<dbReference type="InterPro" id="IPR011009">
    <property type="entry name" value="Kinase-like_dom_sf"/>
</dbReference>
<keyword evidence="10 17" id="KW-1133">Transmembrane helix</keyword>
<evidence type="ECO:0000256" key="1">
    <source>
        <dbReference type="ARBA" id="ARBA00004251"/>
    </source>
</evidence>
<dbReference type="Pfam" id="PF08276">
    <property type="entry name" value="PAN_2"/>
    <property type="match status" value="1"/>
</dbReference>
<accession>A0AAP0HHW8</accession>
<name>A0AAP0HHW8_9MAGN</name>
<keyword evidence="13" id="KW-0675">Receptor</keyword>
<evidence type="ECO:0000256" key="7">
    <source>
        <dbReference type="ARBA" id="ARBA00022741"/>
    </source>
</evidence>
<reference evidence="22 23" key="1">
    <citation type="submission" date="2024-01" db="EMBL/GenBank/DDBJ databases">
        <title>Genome assemblies of Stephania.</title>
        <authorList>
            <person name="Yang L."/>
        </authorList>
    </citation>
    <scope>NUCLEOTIDE SEQUENCE [LARGE SCALE GENOMIC DNA]</scope>
    <source>
        <strain evidence="22">QJT</strain>
        <tissue evidence="22">Leaf</tissue>
    </source>
</reference>
<evidence type="ECO:0000256" key="16">
    <source>
        <dbReference type="SAM" id="MobiDB-lite"/>
    </source>
</evidence>
<dbReference type="Pfam" id="PF11883">
    <property type="entry name" value="DUF3403"/>
    <property type="match status" value="1"/>
</dbReference>
<dbReference type="FunFam" id="2.90.10.10:FF:000005">
    <property type="entry name" value="G-type lectin S-receptor-like serine/threonine-protein kinase"/>
    <property type="match status" value="1"/>
</dbReference>
<keyword evidence="3 15" id="KW-0723">Serine/threonine-protein kinase</keyword>
<evidence type="ECO:0000256" key="2">
    <source>
        <dbReference type="ARBA" id="ARBA00022475"/>
    </source>
</evidence>
<evidence type="ECO:0000313" key="23">
    <source>
        <dbReference type="Proteomes" id="UP001417504"/>
    </source>
</evidence>